<evidence type="ECO:0000259" key="2">
    <source>
        <dbReference type="PROSITE" id="PS50994"/>
    </source>
</evidence>
<feature type="domain" description="Integrase catalytic" evidence="2">
    <location>
        <begin position="41"/>
        <end position="128"/>
    </location>
</feature>
<dbReference type="InterPro" id="IPR036397">
    <property type="entry name" value="RNaseH_sf"/>
</dbReference>
<evidence type="ECO:0000313" key="4">
    <source>
        <dbReference type="Proteomes" id="UP000765509"/>
    </source>
</evidence>
<name>A0A9Q3K8A4_9BASI</name>
<dbReference type="SUPFAM" id="SSF53098">
    <property type="entry name" value="Ribonuclease H-like"/>
    <property type="match status" value="1"/>
</dbReference>
<dbReference type="OrthoDB" id="2283961at2759"/>
<organism evidence="3 4">
    <name type="scientific">Austropuccinia psidii MF-1</name>
    <dbReference type="NCBI Taxonomy" id="1389203"/>
    <lineage>
        <taxon>Eukaryota</taxon>
        <taxon>Fungi</taxon>
        <taxon>Dikarya</taxon>
        <taxon>Basidiomycota</taxon>
        <taxon>Pucciniomycotina</taxon>
        <taxon>Pucciniomycetes</taxon>
        <taxon>Pucciniales</taxon>
        <taxon>Sphaerophragmiaceae</taxon>
        <taxon>Austropuccinia</taxon>
    </lineage>
</organism>
<dbReference type="AlphaFoldDB" id="A0A9Q3K8A4"/>
<dbReference type="Proteomes" id="UP000765509">
    <property type="component" value="Unassembled WGS sequence"/>
</dbReference>
<dbReference type="PROSITE" id="PS50994">
    <property type="entry name" value="INTEGRASE"/>
    <property type="match status" value="1"/>
</dbReference>
<comment type="caution">
    <text evidence="3">The sequence shown here is derived from an EMBL/GenBank/DDBJ whole genome shotgun (WGS) entry which is preliminary data.</text>
</comment>
<gene>
    <name evidence="3" type="ORF">O181_115506</name>
</gene>
<accession>A0A9Q3K8A4</accession>
<evidence type="ECO:0000313" key="3">
    <source>
        <dbReference type="EMBL" id="MBW0575791.1"/>
    </source>
</evidence>
<dbReference type="InterPro" id="IPR050951">
    <property type="entry name" value="Retrovirus_Pol_polyprotein"/>
</dbReference>
<keyword evidence="1" id="KW-0694">RNA-binding</keyword>
<protein>
    <recommendedName>
        <fullName evidence="2">Integrase catalytic domain-containing protein</fullName>
    </recommendedName>
</protein>
<evidence type="ECO:0000256" key="1">
    <source>
        <dbReference type="ARBA" id="ARBA00022884"/>
    </source>
</evidence>
<dbReference type="InterPro" id="IPR001584">
    <property type="entry name" value="Integrase_cat-core"/>
</dbReference>
<dbReference type="GO" id="GO:0015074">
    <property type="term" value="P:DNA integration"/>
    <property type="evidence" value="ECO:0007669"/>
    <property type="project" value="InterPro"/>
</dbReference>
<dbReference type="InterPro" id="IPR012337">
    <property type="entry name" value="RNaseH-like_sf"/>
</dbReference>
<dbReference type="Gene3D" id="3.30.420.10">
    <property type="entry name" value="Ribonuclease H-like superfamily/Ribonuclease H"/>
    <property type="match status" value="1"/>
</dbReference>
<dbReference type="PANTHER" id="PTHR37984:SF5">
    <property type="entry name" value="PROTEIN NYNRIN-LIKE"/>
    <property type="match status" value="1"/>
</dbReference>
<dbReference type="GO" id="GO:0003723">
    <property type="term" value="F:RNA binding"/>
    <property type="evidence" value="ECO:0007669"/>
    <property type="project" value="UniProtKB-KW"/>
</dbReference>
<reference evidence="3" key="1">
    <citation type="submission" date="2021-03" db="EMBL/GenBank/DDBJ databases">
        <title>Draft genome sequence of rust myrtle Austropuccinia psidii MF-1, a brazilian biotype.</title>
        <authorList>
            <person name="Quecine M.C."/>
            <person name="Pachon D.M.R."/>
            <person name="Bonatelli M.L."/>
            <person name="Correr F.H."/>
            <person name="Franceschini L.M."/>
            <person name="Leite T.F."/>
            <person name="Margarido G.R.A."/>
            <person name="Almeida C.A."/>
            <person name="Ferrarezi J.A."/>
            <person name="Labate C.A."/>
        </authorList>
    </citation>
    <scope>NUCLEOTIDE SEQUENCE</scope>
    <source>
        <strain evidence="3">MF-1</strain>
    </source>
</reference>
<dbReference type="PANTHER" id="PTHR37984">
    <property type="entry name" value="PROTEIN CBG26694"/>
    <property type="match status" value="1"/>
</dbReference>
<dbReference type="GO" id="GO:0005634">
    <property type="term" value="C:nucleus"/>
    <property type="evidence" value="ECO:0007669"/>
    <property type="project" value="UniProtKB-ARBA"/>
</dbReference>
<dbReference type="EMBL" id="AVOT02097010">
    <property type="protein sequence ID" value="MBW0575791.1"/>
    <property type="molecule type" value="Genomic_DNA"/>
</dbReference>
<proteinExistence type="predicted"/>
<sequence>MGNHQHELSYRPCPRRQRKLQCFPNHSCRFSYIARCLPCHKEDTEMYTALLFWKNIISTSGVTRIIISDRDPQSTSEFWTSLYEMLGTTLAFSTAYHPQTDGLAERVIQTMEDILRRLLCIWNGIQGP</sequence>
<keyword evidence="4" id="KW-1185">Reference proteome</keyword>